<dbReference type="Pfam" id="PF00440">
    <property type="entry name" value="TetR_N"/>
    <property type="match status" value="1"/>
</dbReference>
<dbReference type="EMBL" id="MVHE01000006">
    <property type="protein sequence ID" value="ORA23880.1"/>
    <property type="molecule type" value="Genomic_DNA"/>
</dbReference>
<organism evidence="7 8">
    <name type="scientific">Mycobacterium angelicum</name>
    <dbReference type="NCBI Taxonomy" id="470074"/>
    <lineage>
        <taxon>Bacteria</taxon>
        <taxon>Bacillati</taxon>
        <taxon>Actinomycetota</taxon>
        <taxon>Actinomycetes</taxon>
        <taxon>Mycobacteriales</taxon>
        <taxon>Mycobacteriaceae</taxon>
        <taxon>Mycobacterium</taxon>
    </lineage>
</organism>
<evidence type="ECO:0000259" key="6">
    <source>
        <dbReference type="PROSITE" id="PS50977"/>
    </source>
</evidence>
<dbReference type="PANTHER" id="PTHR30055">
    <property type="entry name" value="HTH-TYPE TRANSCRIPTIONAL REGULATOR RUTR"/>
    <property type="match status" value="1"/>
</dbReference>
<reference evidence="7 8" key="1">
    <citation type="submission" date="2017-02" db="EMBL/GenBank/DDBJ databases">
        <title>The new phylogeny of genus Mycobacterium.</title>
        <authorList>
            <person name="Tortoli E."/>
            <person name="Trovato A."/>
            <person name="Cirillo D.M."/>
        </authorList>
    </citation>
    <scope>NUCLEOTIDE SEQUENCE [LARGE SCALE GENOMIC DNA]</scope>
    <source>
        <strain evidence="7 8">DSM 45057</strain>
    </source>
</reference>
<evidence type="ECO:0000256" key="2">
    <source>
        <dbReference type="ARBA" id="ARBA00023125"/>
    </source>
</evidence>
<dbReference type="InterPro" id="IPR050109">
    <property type="entry name" value="HTH-type_TetR-like_transc_reg"/>
</dbReference>
<keyword evidence="3" id="KW-0804">Transcription</keyword>
<evidence type="ECO:0000313" key="8">
    <source>
        <dbReference type="Proteomes" id="UP000192284"/>
    </source>
</evidence>
<dbReference type="OrthoDB" id="3481545at2"/>
<dbReference type="AlphaFoldDB" id="A0A1X0A1H8"/>
<feature type="region of interest" description="Disordered" evidence="5">
    <location>
        <begin position="217"/>
        <end position="240"/>
    </location>
</feature>
<evidence type="ECO:0000256" key="5">
    <source>
        <dbReference type="SAM" id="MobiDB-lite"/>
    </source>
</evidence>
<keyword evidence="1" id="KW-0805">Transcription regulation</keyword>
<evidence type="ECO:0000256" key="4">
    <source>
        <dbReference type="PROSITE-ProRule" id="PRU00335"/>
    </source>
</evidence>
<dbReference type="GO" id="GO:0003700">
    <property type="term" value="F:DNA-binding transcription factor activity"/>
    <property type="evidence" value="ECO:0007669"/>
    <property type="project" value="TreeGrafter"/>
</dbReference>
<gene>
    <name evidence="7" type="ORF">BST12_06975</name>
</gene>
<keyword evidence="2 4" id="KW-0238">DNA-binding</keyword>
<keyword evidence="8" id="KW-1185">Reference proteome</keyword>
<evidence type="ECO:0000313" key="7">
    <source>
        <dbReference type="EMBL" id="ORA23880.1"/>
    </source>
</evidence>
<dbReference type="InterPro" id="IPR009057">
    <property type="entry name" value="Homeodomain-like_sf"/>
</dbReference>
<dbReference type="RefSeq" id="WP_083112362.1">
    <property type="nucleotide sequence ID" value="NZ_JACKTS010000016.1"/>
</dbReference>
<protein>
    <submittedName>
        <fullName evidence="7">TetR family transcriptional regulator</fullName>
    </submittedName>
</protein>
<dbReference type="InterPro" id="IPR001647">
    <property type="entry name" value="HTH_TetR"/>
</dbReference>
<evidence type="ECO:0000256" key="3">
    <source>
        <dbReference type="ARBA" id="ARBA00023163"/>
    </source>
</evidence>
<dbReference type="PANTHER" id="PTHR30055:SF234">
    <property type="entry name" value="HTH-TYPE TRANSCRIPTIONAL REGULATOR BETI"/>
    <property type="match status" value="1"/>
</dbReference>
<dbReference type="InterPro" id="IPR049513">
    <property type="entry name" value="TetR_C_40"/>
</dbReference>
<sequence>MADVENRPNRLQLRKQRTRAALIAAAQGFIAAGKFNVPIQDISEAADVGVGSFYNHFESKEELFDAAINEVLDAHGALLDALTASIEDPAETLAFSFRLTGRMFRQPESRIVLNHGLALITADRGLGPRAKRDIAAAAAAGRLTVSDPQLAMALTAGMILALGELLHAEPERDAAQATDEVAEDMLKMFGMVAEEAHRLCSMPLDLDALSQLQAVAQPPSTGLALSSPAPTDVDERVAEG</sequence>
<dbReference type="Gene3D" id="1.10.357.10">
    <property type="entry name" value="Tetracycline Repressor, domain 2"/>
    <property type="match status" value="1"/>
</dbReference>
<name>A0A1X0A1H8_MYCAN</name>
<dbReference type="GO" id="GO:0000976">
    <property type="term" value="F:transcription cis-regulatory region binding"/>
    <property type="evidence" value="ECO:0007669"/>
    <property type="project" value="TreeGrafter"/>
</dbReference>
<evidence type="ECO:0000256" key="1">
    <source>
        <dbReference type="ARBA" id="ARBA00023015"/>
    </source>
</evidence>
<dbReference type="Proteomes" id="UP000192284">
    <property type="component" value="Unassembled WGS sequence"/>
</dbReference>
<dbReference type="SUPFAM" id="SSF46689">
    <property type="entry name" value="Homeodomain-like"/>
    <property type="match status" value="1"/>
</dbReference>
<accession>A0A1X0A1H8</accession>
<feature type="domain" description="HTH tetR-type" evidence="6">
    <location>
        <begin position="15"/>
        <end position="75"/>
    </location>
</feature>
<proteinExistence type="predicted"/>
<dbReference type="Pfam" id="PF21306">
    <property type="entry name" value="TetR_C_40"/>
    <property type="match status" value="1"/>
</dbReference>
<feature type="DNA-binding region" description="H-T-H motif" evidence="4">
    <location>
        <begin position="38"/>
        <end position="57"/>
    </location>
</feature>
<dbReference type="PROSITE" id="PS50977">
    <property type="entry name" value="HTH_TETR_2"/>
    <property type="match status" value="1"/>
</dbReference>
<comment type="caution">
    <text evidence="7">The sequence shown here is derived from an EMBL/GenBank/DDBJ whole genome shotgun (WGS) entry which is preliminary data.</text>
</comment>